<evidence type="ECO:0000313" key="3">
    <source>
        <dbReference type="Proteomes" id="UP000253436"/>
    </source>
</evidence>
<dbReference type="OrthoDB" id="9805360at2"/>
<feature type="domain" description="MIP18 family-like" evidence="1">
    <location>
        <begin position="12"/>
        <end position="85"/>
    </location>
</feature>
<reference evidence="2 3" key="1">
    <citation type="submission" date="2018-07" db="EMBL/GenBank/DDBJ databases">
        <title>Genomic Encyclopedia of Type Strains, Phase III (KMG-III): the genomes of soil and plant-associated and newly described type strains.</title>
        <authorList>
            <person name="Whitman W."/>
        </authorList>
    </citation>
    <scope>NUCLEOTIDE SEQUENCE [LARGE SCALE GENOMIC DNA]</scope>
    <source>
        <strain evidence="2 3">CECT 7958</strain>
    </source>
</reference>
<evidence type="ECO:0000259" key="1">
    <source>
        <dbReference type="Pfam" id="PF01883"/>
    </source>
</evidence>
<evidence type="ECO:0000313" key="2">
    <source>
        <dbReference type="EMBL" id="RCW93715.1"/>
    </source>
</evidence>
<dbReference type="PANTHER" id="PTHR42831">
    <property type="entry name" value="FE-S PROTEIN MATURATION AUXILIARY FACTOR YITW"/>
    <property type="match status" value="1"/>
</dbReference>
<accession>A0A368ZLE9</accession>
<dbReference type="EMBL" id="QPJO01000001">
    <property type="protein sequence ID" value="RCW93715.1"/>
    <property type="molecule type" value="Genomic_DNA"/>
</dbReference>
<dbReference type="Proteomes" id="UP000253436">
    <property type="component" value="Unassembled WGS sequence"/>
</dbReference>
<dbReference type="RefSeq" id="WP_114308221.1">
    <property type="nucleotide sequence ID" value="NZ_QPJO01000001.1"/>
</dbReference>
<gene>
    <name evidence="2" type="ORF">DFQ08_101513</name>
</gene>
<proteinExistence type="predicted"/>
<dbReference type="InterPro" id="IPR002744">
    <property type="entry name" value="MIP18-like"/>
</dbReference>
<dbReference type="PANTHER" id="PTHR42831:SF1">
    <property type="entry name" value="FE-S PROTEIN MATURATION AUXILIARY FACTOR YITW"/>
    <property type="match status" value="1"/>
</dbReference>
<comment type="caution">
    <text evidence="2">The sequence shown here is derived from an EMBL/GenBank/DDBJ whole genome shotgun (WGS) entry which is preliminary data.</text>
</comment>
<sequence>MSEQIDTTIIGEKILKVIKTIYDPEIPVDIYELGLIYDVLINEDFEVKILMTLTTPNCPVAETLPLEVEEKVKSINEVKDAEVEITFDPPWSQELMSEEAKLELGML</sequence>
<dbReference type="InterPro" id="IPR034904">
    <property type="entry name" value="FSCA_dom_sf"/>
</dbReference>
<dbReference type="InterPro" id="IPR052339">
    <property type="entry name" value="Fe-S_Maturation_MIP18"/>
</dbReference>
<dbReference type="Gene3D" id="3.30.300.130">
    <property type="entry name" value="Fe-S cluster assembly (FSCA)"/>
    <property type="match status" value="1"/>
</dbReference>
<keyword evidence="3" id="KW-1185">Reference proteome</keyword>
<name>A0A368ZLE9_9FLAO</name>
<dbReference type="AlphaFoldDB" id="A0A368ZLE9"/>
<protein>
    <submittedName>
        <fullName evidence="2">FeS assembly SUF system protein</fullName>
    </submittedName>
</protein>
<dbReference type="SUPFAM" id="SSF117916">
    <property type="entry name" value="Fe-S cluster assembly (FSCA) domain-like"/>
    <property type="match status" value="1"/>
</dbReference>
<dbReference type="Pfam" id="PF01883">
    <property type="entry name" value="FeS_assembly_P"/>
    <property type="match status" value="1"/>
</dbReference>
<organism evidence="2 3">
    <name type="scientific">Winogradskyella arenosi</name>
    <dbReference type="NCBI Taxonomy" id="533325"/>
    <lineage>
        <taxon>Bacteria</taxon>
        <taxon>Pseudomonadati</taxon>
        <taxon>Bacteroidota</taxon>
        <taxon>Flavobacteriia</taxon>
        <taxon>Flavobacteriales</taxon>
        <taxon>Flavobacteriaceae</taxon>
        <taxon>Winogradskyella</taxon>
    </lineage>
</organism>